<accession>G7Z8H8</accession>
<organism evidence="1 2">
    <name type="scientific">Azospirillum lipoferum (strain 4B)</name>
    <dbReference type="NCBI Taxonomy" id="862719"/>
    <lineage>
        <taxon>Bacteria</taxon>
        <taxon>Pseudomonadati</taxon>
        <taxon>Pseudomonadota</taxon>
        <taxon>Alphaproteobacteria</taxon>
        <taxon>Rhodospirillales</taxon>
        <taxon>Azospirillaceae</taxon>
        <taxon>Azospirillum</taxon>
    </lineage>
</organism>
<evidence type="ECO:0000313" key="1">
    <source>
        <dbReference type="EMBL" id="CBS87252.1"/>
    </source>
</evidence>
<dbReference type="EMBL" id="FQ311868">
    <property type="protein sequence ID" value="CBS87252.1"/>
    <property type="molecule type" value="Genomic_DNA"/>
</dbReference>
<keyword evidence="2" id="KW-1185">Reference proteome</keyword>
<protein>
    <recommendedName>
        <fullName evidence="3">Sel1 repeat family protein</fullName>
    </recommendedName>
</protein>
<reference evidence="2" key="1">
    <citation type="journal article" date="2011" name="PLoS Genet.">
        <title>Azospirillum genomes reveal transition of bacteria from aquatic to terrestrial environments.</title>
        <authorList>
            <person name="Wisniewski-Dye F."/>
            <person name="Borziak K."/>
            <person name="Khalsa-Moyers G."/>
            <person name="Alexandre G."/>
            <person name="Sukharnikov L.O."/>
            <person name="Wuichet K."/>
            <person name="Hurst G.B."/>
            <person name="McDonald W.H."/>
            <person name="Robertson J.S."/>
            <person name="Barbe V."/>
            <person name="Calteau A."/>
            <person name="Rouy Z."/>
            <person name="Mangenot S."/>
            <person name="Prigent-Combaret C."/>
            <person name="Normand P."/>
            <person name="Boyer M."/>
            <person name="Siguier P."/>
            <person name="Dessaux Y."/>
            <person name="Elmerich C."/>
            <person name="Condemine G."/>
            <person name="Krishnen G."/>
            <person name="Kennedy I."/>
            <person name="Paterson A.H."/>
            <person name="Gonzalez V."/>
            <person name="Mavingui P."/>
            <person name="Zhulin I.B."/>
        </authorList>
    </citation>
    <scope>NUCLEOTIDE SEQUENCE [LARGE SCALE GENOMIC DNA]</scope>
    <source>
        <strain evidence="2">4B</strain>
    </source>
</reference>
<name>G7Z8H8_AZOL4</name>
<proteinExistence type="predicted"/>
<dbReference type="HOGENOM" id="CLU_3095127_0_0_5"/>
<gene>
    <name evidence="1" type="ordered locus">AZOLI_2011</name>
</gene>
<sequence length="51" mass="5488">MQKDPGRATDLMRRGAETNDEAGYSTLACYHYGVALCEGRGVAKAPETGLR</sequence>
<dbReference type="KEGG" id="ali:AZOLI_2011"/>
<evidence type="ECO:0000313" key="2">
    <source>
        <dbReference type="Proteomes" id="UP000005667"/>
    </source>
</evidence>
<evidence type="ECO:0008006" key="3">
    <source>
        <dbReference type="Google" id="ProtNLM"/>
    </source>
</evidence>
<dbReference type="AlphaFoldDB" id="G7Z8H8"/>
<dbReference type="Proteomes" id="UP000005667">
    <property type="component" value="Chromosome"/>
</dbReference>